<evidence type="ECO:0000313" key="1">
    <source>
        <dbReference type="EMBL" id="KAJ0081264.1"/>
    </source>
</evidence>
<organism evidence="1 2">
    <name type="scientific">Pistacia atlantica</name>
    <dbReference type="NCBI Taxonomy" id="434234"/>
    <lineage>
        <taxon>Eukaryota</taxon>
        <taxon>Viridiplantae</taxon>
        <taxon>Streptophyta</taxon>
        <taxon>Embryophyta</taxon>
        <taxon>Tracheophyta</taxon>
        <taxon>Spermatophyta</taxon>
        <taxon>Magnoliopsida</taxon>
        <taxon>eudicotyledons</taxon>
        <taxon>Gunneridae</taxon>
        <taxon>Pentapetalae</taxon>
        <taxon>rosids</taxon>
        <taxon>malvids</taxon>
        <taxon>Sapindales</taxon>
        <taxon>Anacardiaceae</taxon>
        <taxon>Pistacia</taxon>
    </lineage>
</organism>
<dbReference type="Proteomes" id="UP001164250">
    <property type="component" value="Chromosome 12"/>
</dbReference>
<name>A0ACC1A1U4_9ROSI</name>
<keyword evidence="2" id="KW-1185">Reference proteome</keyword>
<proteinExistence type="predicted"/>
<gene>
    <name evidence="1" type="ORF">Patl1_11847</name>
</gene>
<dbReference type="EMBL" id="CM047908">
    <property type="protein sequence ID" value="KAJ0081264.1"/>
    <property type="molecule type" value="Genomic_DNA"/>
</dbReference>
<sequence>MASAQVQLPHNLNAILQEADLQINNHPVQVEVAKLVKVCWLDVSKKFPSKNLTPKHNYGVWFVLMKLNECEGFQNHPVNLKLTLPNQTPMEHKQDLSILPENKWSYVPVGVFSTNYGMTGDMEISMYEHGSQWKKGIVVNKIIICPLRPPRN</sequence>
<protein>
    <submittedName>
        <fullName evidence="1">Uncharacterized protein</fullName>
    </submittedName>
</protein>
<comment type="caution">
    <text evidence="1">The sequence shown here is derived from an EMBL/GenBank/DDBJ whole genome shotgun (WGS) entry which is preliminary data.</text>
</comment>
<evidence type="ECO:0000313" key="2">
    <source>
        <dbReference type="Proteomes" id="UP001164250"/>
    </source>
</evidence>
<accession>A0ACC1A1U4</accession>
<reference evidence="2" key="1">
    <citation type="journal article" date="2023" name="G3 (Bethesda)">
        <title>Genome assembly and association tests identify interacting loci associated with vigor, precocity, and sex in interspecific pistachio rootstocks.</title>
        <authorList>
            <person name="Palmer W."/>
            <person name="Jacygrad E."/>
            <person name="Sagayaradj S."/>
            <person name="Cavanaugh K."/>
            <person name="Han R."/>
            <person name="Bertier L."/>
            <person name="Beede B."/>
            <person name="Kafkas S."/>
            <person name="Golino D."/>
            <person name="Preece J."/>
            <person name="Michelmore R."/>
        </authorList>
    </citation>
    <scope>NUCLEOTIDE SEQUENCE [LARGE SCALE GENOMIC DNA]</scope>
</reference>